<evidence type="ECO:0000256" key="4">
    <source>
        <dbReference type="SAM" id="Phobius"/>
    </source>
</evidence>
<feature type="transmembrane region" description="Helical" evidence="4">
    <location>
        <begin position="98"/>
        <end position="116"/>
    </location>
</feature>
<dbReference type="Gene3D" id="1.20.144.10">
    <property type="entry name" value="Phosphatidic acid phosphatase type 2/haloperoxidase"/>
    <property type="match status" value="1"/>
</dbReference>
<accession>A0A6G7VFR1</accession>
<dbReference type="GO" id="GO:0005886">
    <property type="term" value="C:plasma membrane"/>
    <property type="evidence" value="ECO:0007669"/>
    <property type="project" value="InterPro"/>
</dbReference>
<evidence type="ECO:0000256" key="1">
    <source>
        <dbReference type="ARBA" id="ARBA00012374"/>
    </source>
</evidence>
<feature type="transmembrane region" description="Helical" evidence="4">
    <location>
        <begin position="123"/>
        <end position="142"/>
    </location>
</feature>
<feature type="transmembrane region" description="Helical" evidence="4">
    <location>
        <begin position="55"/>
        <end position="78"/>
    </location>
</feature>
<name>A0A6G7VFR1_9GAMM</name>
<dbReference type="KEGG" id="cjap:GWK36_12740"/>
<keyword evidence="7" id="KW-1185">Reference proteome</keyword>
<comment type="catalytic activity">
    <reaction evidence="3">
        <text>di-trans,octa-cis-undecaprenyl diphosphate + H2O = di-trans,octa-cis-undecaprenyl phosphate + phosphate + H(+)</text>
        <dbReference type="Rhea" id="RHEA:28094"/>
        <dbReference type="ChEBI" id="CHEBI:15377"/>
        <dbReference type="ChEBI" id="CHEBI:15378"/>
        <dbReference type="ChEBI" id="CHEBI:43474"/>
        <dbReference type="ChEBI" id="CHEBI:58405"/>
        <dbReference type="ChEBI" id="CHEBI:60392"/>
        <dbReference type="EC" id="3.6.1.27"/>
    </reaction>
</comment>
<sequence length="198" mass="21281">MEHWNQTLFLLLNAAPGASGIAVGVARLLADGLIWIVPIGMVFGWLRGSAATRHALVAATASGLAGLLINQLIGLVWAHPRPFVVGIGQTLMVHAPDSSFPSDHLTLIWAVAFSLLLHERTRVAGGVAALLGLPVAWARIYLGVHFPLDMLGAALVAFGSAWLILGEEHRFVAPLVQAMQRAHRWAFASLIEKGWVRQ</sequence>
<gene>
    <name evidence="6" type="ORF">GWK36_12740</name>
</gene>
<keyword evidence="4" id="KW-0472">Membrane</keyword>
<dbReference type="SUPFAM" id="SSF48317">
    <property type="entry name" value="Acid phosphatase/Vanadium-dependent haloperoxidase"/>
    <property type="match status" value="1"/>
</dbReference>
<feature type="transmembrane region" description="Helical" evidence="4">
    <location>
        <begin position="148"/>
        <end position="165"/>
    </location>
</feature>
<dbReference type="GO" id="GO:0050380">
    <property type="term" value="F:undecaprenyl-diphosphatase activity"/>
    <property type="evidence" value="ECO:0007669"/>
    <property type="project" value="UniProtKB-EC"/>
</dbReference>
<feature type="domain" description="Phosphatidic acid phosphatase type 2/haloperoxidase" evidence="5">
    <location>
        <begin position="54"/>
        <end position="165"/>
    </location>
</feature>
<dbReference type="SMART" id="SM00014">
    <property type="entry name" value="acidPPc"/>
    <property type="match status" value="1"/>
</dbReference>
<keyword evidence="4" id="KW-1133">Transmembrane helix</keyword>
<evidence type="ECO:0000313" key="7">
    <source>
        <dbReference type="Proteomes" id="UP000502699"/>
    </source>
</evidence>
<evidence type="ECO:0000256" key="3">
    <source>
        <dbReference type="ARBA" id="ARBA00047594"/>
    </source>
</evidence>
<dbReference type="CDD" id="cd03385">
    <property type="entry name" value="PAP2_BcrC_like"/>
    <property type="match status" value="1"/>
</dbReference>
<dbReference type="InterPro" id="IPR000326">
    <property type="entry name" value="PAP2/HPO"/>
</dbReference>
<dbReference type="AlphaFoldDB" id="A0A6G7VFR1"/>
<dbReference type="InterPro" id="IPR033879">
    <property type="entry name" value="UPP_Pase"/>
</dbReference>
<dbReference type="PANTHER" id="PTHR14969:SF13">
    <property type="entry name" value="AT30094P"/>
    <property type="match status" value="1"/>
</dbReference>
<evidence type="ECO:0000256" key="2">
    <source>
        <dbReference type="ARBA" id="ARBA00032707"/>
    </source>
</evidence>
<evidence type="ECO:0000313" key="6">
    <source>
        <dbReference type="EMBL" id="QIK38705.1"/>
    </source>
</evidence>
<protein>
    <recommendedName>
        <fullName evidence="1">undecaprenyl-diphosphate phosphatase</fullName>
        <ecNumber evidence="1">3.6.1.27</ecNumber>
    </recommendedName>
    <alternativeName>
        <fullName evidence="2">Undecaprenyl pyrophosphate phosphatase</fullName>
    </alternativeName>
</protein>
<dbReference type="InterPro" id="IPR036938">
    <property type="entry name" value="PAP2/HPO_sf"/>
</dbReference>
<reference evidence="7" key="1">
    <citation type="submission" date="2020-01" db="EMBL/GenBank/DDBJ databases">
        <title>Caldichromatium gen. nov., sp. nov., a thermophilic purple sulfur bacterium member of the family Chromatiaceae isolated from Nakabusa hot spring, Japan.</title>
        <authorList>
            <person name="Saini M.K."/>
            <person name="Hanada S."/>
            <person name="Tank M."/>
        </authorList>
    </citation>
    <scope>NUCLEOTIDE SEQUENCE [LARGE SCALE GENOMIC DNA]</scope>
    <source>
        <strain evidence="7">No.7</strain>
    </source>
</reference>
<dbReference type="PANTHER" id="PTHR14969">
    <property type="entry name" value="SPHINGOSINE-1-PHOSPHATE PHOSPHOHYDROLASE"/>
    <property type="match status" value="1"/>
</dbReference>
<evidence type="ECO:0000259" key="5">
    <source>
        <dbReference type="SMART" id="SM00014"/>
    </source>
</evidence>
<dbReference type="EMBL" id="CP048029">
    <property type="protein sequence ID" value="QIK38705.1"/>
    <property type="molecule type" value="Genomic_DNA"/>
</dbReference>
<dbReference type="Proteomes" id="UP000502699">
    <property type="component" value="Chromosome"/>
</dbReference>
<dbReference type="RefSeq" id="WP_166271638.1">
    <property type="nucleotide sequence ID" value="NZ_CP048029.1"/>
</dbReference>
<organism evidence="6 7">
    <name type="scientific">Caldichromatium japonicum</name>
    <dbReference type="NCBI Taxonomy" id="2699430"/>
    <lineage>
        <taxon>Bacteria</taxon>
        <taxon>Pseudomonadati</taxon>
        <taxon>Pseudomonadota</taxon>
        <taxon>Gammaproteobacteria</taxon>
        <taxon>Chromatiales</taxon>
        <taxon>Chromatiaceae</taxon>
        <taxon>Caldichromatium</taxon>
    </lineage>
</organism>
<dbReference type="Pfam" id="PF01569">
    <property type="entry name" value="PAP2"/>
    <property type="match status" value="1"/>
</dbReference>
<dbReference type="EC" id="3.6.1.27" evidence="1"/>
<keyword evidence="4" id="KW-0812">Transmembrane</keyword>
<proteinExistence type="predicted"/>